<reference evidence="1 2" key="1">
    <citation type="submission" date="2018-05" db="EMBL/GenBank/DDBJ databases">
        <title>Genomic Encyclopedia of Type Strains, Phase IV (KMG-V): Genome sequencing to study the core and pangenomes of soil and plant-associated prokaryotes.</title>
        <authorList>
            <person name="Whitman W."/>
        </authorList>
    </citation>
    <scope>NUCLEOTIDE SEQUENCE [LARGE SCALE GENOMIC DNA]</scope>
    <source>
        <strain evidence="1 2">SLV-132</strain>
    </source>
</reference>
<keyword evidence="2" id="KW-1185">Reference proteome</keyword>
<evidence type="ECO:0000313" key="1">
    <source>
        <dbReference type="EMBL" id="PWK37903.1"/>
    </source>
</evidence>
<proteinExistence type="predicted"/>
<accession>A0A316F2X4</accession>
<comment type="caution">
    <text evidence="1">The sequence shown here is derived from an EMBL/GenBank/DDBJ whole genome shotgun (WGS) entry which is preliminary data.</text>
</comment>
<protein>
    <recommendedName>
        <fullName evidence="3">Lipoprotein</fullName>
    </recommendedName>
</protein>
<evidence type="ECO:0000313" key="2">
    <source>
        <dbReference type="Proteomes" id="UP000245754"/>
    </source>
</evidence>
<dbReference type="AlphaFoldDB" id="A0A316F2X4"/>
<dbReference type="EMBL" id="QGGT01000001">
    <property type="protein sequence ID" value="PWK37903.1"/>
    <property type="molecule type" value="Genomic_DNA"/>
</dbReference>
<gene>
    <name evidence="1" type="ORF">C7419_1011790</name>
</gene>
<name>A0A316F2X4_9BURK</name>
<evidence type="ECO:0008006" key="3">
    <source>
        <dbReference type="Google" id="ProtNLM"/>
    </source>
</evidence>
<dbReference type="PROSITE" id="PS51257">
    <property type="entry name" value="PROKAR_LIPOPROTEIN"/>
    <property type="match status" value="1"/>
</dbReference>
<organism evidence="1 2">
    <name type="scientific">Cupriavidus plantarum</name>
    <dbReference type="NCBI Taxonomy" id="942865"/>
    <lineage>
        <taxon>Bacteria</taxon>
        <taxon>Pseudomonadati</taxon>
        <taxon>Pseudomonadota</taxon>
        <taxon>Betaproteobacteria</taxon>
        <taxon>Burkholderiales</taxon>
        <taxon>Burkholderiaceae</taxon>
        <taxon>Cupriavidus</taxon>
    </lineage>
</organism>
<sequence length="146" mass="15290">MKTTSDRNIIPGAALSAASLAAALSGLLLAGCASDLPRDPNGSPYTSRLAPNAVPPPPVTPEQKQQLTALNAQILRDQEATIAQQQQAQAWANAYYAYPAANWNLYYGGWGGGWGGGSRWGAGVSVGSPGYYGGWGGWGGYPYGWW</sequence>
<dbReference type="Proteomes" id="UP000245754">
    <property type="component" value="Unassembled WGS sequence"/>
</dbReference>
<dbReference type="RefSeq" id="WP_244835637.1">
    <property type="nucleotide sequence ID" value="NZ_CAJPUX010000001.1"/>
</dbReference>
<dbReference type="GeneID" id="98339652"/>